<name>A0A1D8NP98_YARLL</name>
<dbReference type="GeneID" id="2907798"/>
<evidence type="ECO:0000256" key="4">
    <source>
        <dbReference type="ARBA" id="ARBA00021502"/>
    </source>
</evidence>
<sequence>MTTLKTILGGPLAPDHVSDLSNNLVVVLHQIYNANALTTADENTLHKFRVRVSAFLKSNDSRQRWCGAFLALAAVQNSWECLKNHGATWLGMLIHILELPEAPATWEMALRASAEMLALVSQKTELTREIATSRIAPLSKAALAILESPENCSPSTAAVFVSELQRVNVAHPVGFRPHSKRFQSALIRLIATSPDSKLVQKACDALTVAHYSASNFGEAAEWREGCLSTISDIHIAVNALLEGRTDDALASVEQTKSWGFDTKSGSSPADIYASAKAIENLYTLLTAFLSQPTAVPVKIPVGRIIPLFNRVTSLAQVHFKAHVPLVEQNLVRSTFERINIAAMQSLSALINTVGANISAYVEDLLETVDMISADNSAVTLAALDLLTTIFNNVGYISAGSSVQEYVEKAVSQALVLITPGTNVSQAGQTEIPDYISKSHLFESPISHITQQTVYTFLEATMLVCDLSGRCRGLIDRTLLLSKHAARRSAAVTSALNPSMASKHSILAMVQQQYPRDTSISRFVHPRLPPLTTERRYLPVSSSLGEEEELDEEMEIEEEEQTNGIEPVSASSAPVTTNTFASTAFREPENPVVVDAPFEPLPETMAEPVQAIERPSNIEPTTEFEEIEEEEVAENQVDDSDEEMGSDFEMPALDVGDSDDDE</sequence>
<feature type="region of interest" description="Disordered" evidence="6">
    <location>
        <begin position="605"/>
        <end position="661"/>
    </location>
</feature>
<organism evidence="8 9">
    <name type="scientific">Yarrowia lipolytica</name>
    <name type="common">Candida lipolytica</name>
    <dbReference type="NCBI Taxonomy" id="4952"/>
    <lineage>
        <taxon>Eukaryota</taxon>
        <taxon>Fungi</taxon>
        <taxon>Dikarya</taxon>
        <taxon>Ascomycota</taxon>
        <taxon>Saccharomycotina</taxon>
        <taxon>Dipodascomycetes</taxon>
        <taxon>Dipodascales</taxon>
        <taxon>Dipodascales incertae sedis</taxon>
        <taxon>Yarrowia</taxon>
    </lineage>
</organism>
<proteinExistence type="inferred from homology"/>
<evidence type="ECO:0000259" key="7">
    <source>
        <dbReference type="Pfam" id="PF08167"/>
    </source>
</evidence>
<dbReference type="InterPro" id="IPR012583">
    <property type="entry name" value="RIX1_N"/>
</dbReference>
<evidence type="ECO:0000256" key="3">
    <source>
        <dbReference type="ARBA" id="ARBA00010511"/>
    </source>
</evidence>
<dbReference type="VEuPathDB" id="FungiDB:YALI1_F27017g"/>
<dbReference type="VEuPathDB" id="FungiDB:YALI0_F20350g"/>
<evidence type="ECO:0000256" key="5">
    <source>
        <dbReference type="ARBA" id="ARBA00023242"/>
    </source>
</evidence>
<feature type="compositionally biased region" description="Acidic residues" evidence="6">
    <location>
        <begin position="621"/>
        <end position="645"/>
    </location>
</feature>
<dbReference type="GO" id="GO:0005634">
    <property type="term" value="C:nucleus"/>
    <property type="evidence" value="ECO:0007669"/>
    <property type="project" value="UniProtKB-SubCell"/>
</dbReference>
<dbReference type="SUPFAM" id="SSF48371">
    <property type="entry name" value="ARM repeat"/>
    <property type="match status" value="1"/>
</dbReference>
<protein>
    <recommendedName>
        <fullName evidence="4">Pre-rRNA-processing protein RIX1</fullName>
    </recommendedName>
</protein>
<comment type="subcellular location">
    <subcellularLocation>
        <location evidence="2">Nucleus</location>
    </subcellularLocation>
</comment>
<dbReference type="PANTHER" id="PTHR34105:SF1">
    <property type="entry name" value="PROLINE-, GLUTAMIC ACID- AND LEUCINE-RICH PROTEIN 1"/>
    <property type="match status" value="1"/>
</dbReference>
<comment type="function">
    <text evidence="1">Component of the RIX1 complex required for processing of ITS2 sequences from 35S pre-rRNA and the nucleoplasmic transit of the pre-60S ribosomal subunits. Regulates pre-60S association of the critical remodeling factor MDN1.</text>
</comment>
<dbReference type="KEGG" id="yli:2907798"/>
<evidence type="ECO:0000313" key="9">
    <source>
        <dbReference type="Proteomes" id="UP000182444"/>
    </source>
</evidence>
<comment type="similarity">
    <text evidence="3">Belongs to the RIX1/PELP1 family.</text>
</comment>
<dbReference type="Proteomes" id="UP000182444">
    <property type="component" value="Chromosome 1F"/>
</dbReference>
<keyword evidence="5" id="KW-0539">Nucleus</keyword>
<evidence type="ECO:0000256" key="6">
    <source>
        <dbReference type="SAM" id="MobiDB-lite"/>
    </source>
</evidence>
<dbReference type="InterPro" id="IPR016024">
    <property type="entry name" value="ARM-type_fold"/>
</dbReference>
<accession>A0A1D8NP98</accession>
<evidence type="ECO:0000256" key="1">
    <source>
        <dbReference type="ARBA" id="ARBA00003770"/>
    </source>
</evidence>
<gene>
    <name evidence="8" type="ORF">YALI1_F27017g</name>
</gene>
<dbReference type="Pfam" id="PF08167">
    <property type="entry name" value="RIX1"/>
    <property type="match status" value="1"/>
</dbReference>
<dbReference type="EMBL" id="CP017558">
    <property type="protein sequence ID" value="AOW07465.1"/>
    <property type="molecule type" value="Genomic_DNA"/>
</dbReference>
<feature type="domain" description="Pre-rRNA-processing protein RIX1 N-terminal" evidence="7">
    <location>
        <begin position="7"/>
        <end position="196"/>
    </location>
</feature>
<dbReference type="AlphaFoldDB" id="A0A1D8NP98"/>
<dbReference type="RefSeq" id="XP_505659.3">
    <property type="nucleotide sequence ID" value="XM_505659.3"/>
</dbReference>
<evidence type="ECO:0000256" key="2">
    <source>
        <dbReference type="ARBA" id="ARBA00004123"/>
    </source>
</evidence>
<reference evidence="8 9" key="1">
    <citation type="journal article" date="2016" name="PLoS ONE">
        <title>Sequence Assembly of Yarrowia lipolytica Strain W29/CLIB89 Shows Transposable Element Diversity.</title>
        <authorList>
            <person name="Magnan C."/>
            <person name="Yu J."/>
            <person name="Chang I."/>
            <person name="Jahn E."/>
            <person name="Kanomata Y."/>
            <person name="Wu J."/>
            <person name="Zeller M."/>
            <person name="Oakes M."/>
            <person name="Baldi P."/>
            <person name="Sandmeyer S."/>
        </authorList>
    </citation>
    <scope>NUCLEOTIDE SEQUENCE [LARGE SCALE GENOMIC DNA]</scope>
    <source>
        <strain evidence="9">CLIB89(W29)</strain>
    </source>
</reference>
<evidence type="ECO:0000313" key="8">
    <source>
        <dbReference type="EMBL" id="AOW07465.1"/>
    </source>
</evidence>
<dbReference type="GO" id="GO:0006364">
    <property type="term" value="P:rRNA processing"/>
    <property type="evidence" value="ECO:0007669"/>
    <property type="project" value="TreeGrafter"/>
</dbReference>
<dbReference type="PANTHER" id="PTHR34105">
    <property type="entry name" value="PROLINE-, GLUTAMIC ACID- AND LEUCINE-RICH PROTEIN 1"/>
    <property type="match status" value="1"/>
</dbReference>